<keyword evidence="4" id="KW-1185">Reference proteome</keyword>
<feature type="compositionally biased region" description="Pro residues" evidence="1">
    <location>
        <begin position="1"/>
        <end position="12"/>
    </location>
</feature>
<gene>
    <name evidence="3" type="ORF">ACF05T_13485</name>
</gene>
<dbReference type="Pfam" id="PF13613">
    <property type="entry name" value="HTH_Tnp_4"/>
    <property type="match status" value="1"/>
</dbReference>
<evidence type="ECO:0000259" key="2">
    <source>
        <dbReference type="Pfam" id="PF13613"/>
    </source>
</evidence>
<proteinExistence type="predicted"/>
<dbReference type="EMBL" id="JBIBSM010000006">
    <property type="protein sequence ID" value="MFF8277102.1"/>
    <property type="molecule type" value="Genomic_DNA"/>
</dbReference>
<reference evidence="3 4" key="1">
    <citation type="submission" date="2024-10" db="EMBL/GenBank/DDBJ databases">
        <title>The Natural Products Discovery Center: Release of the First 8490 Sequenced Strains for Exploring Actinobacteria Biosynthetic Diversity.</title>
        <authorList>
            <person name="Kalkreuter E."/>
            <person name="Kautsar S.A."/>
            <person name="Yang D."/>
            <person name="Bader C.D."/>
            <person name="Teijaro C.N."/>
            <person name="Fluegel L."/>
            <person name="Davis C.M."/>
            <person name="Simpson J.R."/>
            <person name="Lauterbach L."/>
            <person name="Steele A.D."/>
            <person name="Gui C."/>
            <person name="Meng S."/>
            <person name="Li G."/>
            <person name="Viehrig K."/>
            <person name="Ye F."/>
            <person name="Su P."/>
            <person name="Kiefer A.F."/>
            <person name="Nichols A."/>
            <person name="Cepeda A.J."/>
            <person name="Yan W."/>
            <person name="Fan B."/>
            <person name="Jiang Y."/>
            <person name="Adhikari A."/>
            <person name="Zheng C.-J."/>
            <person name="Schuster L."/>
            <person name="Cowan T.M."/>
            <person name="Smanski M.J."/>
            <person name="Chevrette M.G."/>
            <person name="De Carvalho L.P.S."/>
            <person name="Shen B."/>
        </authorList>
    </citation>
    <scope>NUCLEOTIDE SEQUENCE [LARGE SCALE GENOMIC DNA]</scope>
    <source>
        <strain evidence="3 4">NPDC015755</strain>
    </source>
</reference>
<accession>A0ABW6YB93</accession>
<sequence>MPSPSRPHPRPSSRPARAPRAPDRRSRGGTGKRAKRARHRPPGNELVHDVLACWFGVDRPTITRAVDKVRPLLAERRCTVSPEVRLRILAEAVDHLGSRGMTGSSRKLRGQPGLGAQTGGRVVTPPHRNFKENAPELAHRGSRHHRGYPRLTACRARARQTRGPRRPPPAGPRTRQSYERSEAV</sequence>
<evidence type="ECO:0000256" key="1">
    <source>
        <dbReference type="SAM" id="MobiDB-lite"/>
    </source>
</evidence>
<feature type="compositionally biased region" description="Basic and acidic residues" evidence="1">
    <location>
        <begin position="129"/>
        <end position="139"/>
    </location>
</feature>
<feature type="compositionally biased region" description="Basic residues" evidence="1">
    <location>
        <begin position="156"/>
        <end position="165"/>
    </location>
</feature>
<dbReference type="RefSeq" id="WP_391934441.1">
    <property type="nucleotide sequence ID" value="NZ_JBIBSM010000006.1"/>
</dbReference>
<feature type="domain" description="Transposase Helix-turn-helix" evidence="2">
    <location>
        <begin position="48"/>
        <end position="77"/>
    </location>
</feature>
<dbReference type="InterPro" id="IPR027805">
    <property type="entry name" value="Transposase_HTH_dom"/>
</dbReference>
<organism evidence="3 4">
    <name type="scientific">Streptomyces lateritius</name>
    <dbReference type="NCBI Taxonomy" id="67313"/>
    <lineage>
        <taxon>Bacteria</taxon>
        <taxon>Bacillati</taxon>
        <taxon>Actinomycetota</taxon>
        <taxon>Actinomycetes</taxon>
        <taxon>Kitasatosporales</taxon>
        <taxon>Streptomycetaceae</taxon>
        <taxon>Streptomyces</taxon>
    </lineage>
</organism>
<evidence type="ECO:0000313" key="4">
    <source>
        <dbReference type="Proteomes" id="UP001603013"/>
    </source>
</evidence>
<evidence type="ECO:0000313" key="3">
    <source>
        <dbReference type="EMBL" id="MFF8277102.1"/>
    </source>
</evidence>
<feature type="region of interest" description="Disordered" evidence="1">
    <location>
        <begin position="99"/>
        <end position="184"/>
    </location>
</feature>
<feature type="compositionally biased region" description="Basic residues" evidence="1">
    <location>
        <begin position="30"/>
        <end position="41"/>
    </location>
</feature>
<name>A0ABW6YB93_9ACTN</name>
<protein>
    <submittedName>
        <fullName evidence="3">Transposase family protein</fullName>
    </submittedName>
</protein>
<feature type="region of interest" description="Disordered" evidence="1">
    <location>
        <begin position="1"/>
        <end position="43"/>
    </location>
</feature>
<dbReference type="Proteomes" id="UP001603013">
    <property type="component" value="Unassembled WGS sequence"/>
</dbReference>
<comment type="caution">
    <text evidence="3">The sequence shown here is derived from an EMBL/GenBank/DDBJ whole genome shotgun (WGS) entry which is preliminary data.</text>
</comment>